<evidence type="ECO:0000256" key="1">
    <source>
        <dbReference type="ARBA" id="ARBA00022801"/>
    </source>
</evidence>
<evidence type="ECO:0000313" key="6">
    <source>
        <dbReference type="Proteomes" id="UP001212337"/>
    </source>
</evidence>
<dbReference type="InterPro" id="IPR036380">
    <property type="entry name" value="Isochorismatase-like_sf"/>
</dbReference>
<gene>
    <name evidence="4" type="primary">yecD_2</name>
    <name evidence="4" type="ORF">NCTC10754_04635</name>
    <name evidence="3" type="ORF">PI499_03550</name>
</gene>
<dbReference type="CDD" id="cd01014">
    <property type="entry name" value="nicotinamidase_related"/>
    <property type="match status" value="1"/>
</dbReference>
<dbReference type="GeneID" id="89545320"/>
<dbReference type="EC" id="3.-.-.-" evidence="4"/>
<name>A0A266NGM7_PSEFR</name>
<evidence type="ECO:0000259" key="2">
    <source>
        <dbReference type="Pfam" id="PF00857"/>
    </source>
</evidence>
<keyword evidence="6" id="KW-1185">Reference proteome</keyword>
<sequence>MPLIKSDAALIIIDMQKGISLPGLGRRNNPHTELNVQRLLETWRHVQRPVVHVRHISRSPASVFWPGQPGCEFQEGLAPLDSEHVVEKNVPDAFTNTGLERWLRTRGIEQLVIVGVITNNSVESTVRSAGCLGFDVIVGSDACYTFDQIDLNGRLWPAEDVHALSLASMAMDYARVRDVNQILEQQG</sequence>
<evidence type="ECO:0000313" key="4">
    <source>
        <dbReference type="EMBL" id="VFB21953.1"/>
    </source>
</evidence>
<feature type="domain" description="Isochorismatase-like" evidence="2">
    <location>
        <begin position="8"/>
        <end position="179"/>
    </location>
</feature>
<protein>
    <submittedName>
        <fullName evidence="3">Cysteine hydrolase family protein</fullName>
    </submittedName>
    <submittedName>
        <fullName evidence="4">Isochorismatase family protein</fullName>
        <ecNumber evidence="4">3.-.-.-</ecNumber>
    </submittedName>
</protein>
<dbReference type="InterPro" id="IPR000868">
    <property type="entry name" value="Isochorismatase-like_dom"/>
</dbReference>
<dbReference type="EMBL" id="JAQJVI010000003">
    <property type="protein sequence ID" value="MDA7020962.1"/>
    <property type="molecule type" value="Genomic_DNA"/>
</dbReference>
<dbReference type="GO" id="GO:0016787">
    <property type="term" value="F:hydrolase activity"/>
    <property type="evidence" value="ECO:0007669"/>
    <property type="project" value="UniProtKB-KW"/>
</dbReference>
<proteinExistence type="predicted"/>
<organism evidence="4 5">
    <name type="scientific">Pseudomonas fragi</name>
    <dbReference type="NCBI Taxonomy" id="296"/>
    <lineage>
        <taxon>Bacteria</taxon>
        <taxon>Pseudomonadati</taxon>
        <taxon>Pseudomonadota</taxon>
        <taxon>Gammaproteobacteria</taxon>
        <taxon>Pseudomonadales</taxon>
        <taxon>Pseudomonadaceae</taxon>
        <taxon>Pseudomonas</taxon>
    </lineage>
</organism>
<dbReference type="InterPro" id="IPR050272">
    <property type="entry name" value="Isochorismatase-like_hydrls"/>
</dbReference>
<dbReference type="PANTHER" id="PTHR43540">
    <property type="entry name" value="PEROXYUREIDOACRYLATE/UREIDOACRYLATE AMIDOHYDROLASE-RELATED"/>
    <property type="match status" value="1"/>
</dbReference>
<dbReference type="Gene3D" id="3.40.50.850">
    <property type="entry name" value="Isochorismatase-like"/>
    <property type="match status" value="1"/>
</dbReference>
<reference evidence="3 6" key="2">
    <citation type="submission" date="2023-01" db="EMBL/GenBank/DDBJ databases">
        <title>Effects of deletion of Siderophore biosynthase gene in Pseudomonas fragi on quorum sensing and spoliage ability.</title>
        <authorList>
            <person name="Cui F."/>
            <person name="Wang D."/>
            <person name="Liu J."/>
            <person name="Wang Q."/>
            <person name="Li T."/>
            <person name="Li J."/>
        </authorList>
    </citation>
    <scope>NUCLEOTIDE SEQUENCE [LARGE SCALE GENOMIC DNA]</scope>
    <source>
        <strain evidence="3 6">MS-10</strain>
    </source>
</reference>
<dbReference type="PANTHER" id="PTHR43540:SF1">
    <property type="entry name" value="ISOCHORISMATASE HYDROLASE"/>
    <property type="match status" value="1"/>
</dbReference>
<keyword evidence="1 4" id="KW-0378">Hydrolase</keyword>
<dbReference type="SUPFAM" id="SSF52499">
    <property type="entry name" value="Isochorismatase-like hydrolases"/>
    <property type="match status" value="1"/>
</dbReference>
<dbReference type="EMBL" id="CAACYJ010000040">
    <property type="protein sequence ID" value="VFB21953.1"/>
    <property type="molecule type" value="Genomic_DNA"/>
</dbReference>
<evidence type="ECO:0000313" key="5">
    <source>
        <dbReference type="Proteomes" id="UP000330809"/>
    </source>
</evidence>
<accession>A0A266NGM7</accession>
<dbReference type="RefSeq" id="WP_095002013.1">
    <property type="nucleotide sequence ID" value="NZ_CAACYJ010000040.1"/>
</dbReference>
<reference evidence="4 5" key="1">
    <citation type="submission" date="2019-02" db="EMBL/GenBank/DDBJ databases">
        <authorList>
            <consortium name="Pathogen Informatics"/>
        </authorList>
    </citation>
    <scope>NUCLEOTIDE SEQUENCE [LARGE SCALE GENOMIC DNA]</scope>
    <source>
        <strain evidence="4 5">3012STDY7103891</strain>
    </source>
</reference>
<dbReference type="Proteomes" id="UP000330809">
    <property type="component" value="Unassembled WGS sequence"/>
</dbReference>
<dbReference type="Proteomes" id="UP001212337">
    <property type="component" value="Unassembled WGS sequence"/>
</dbReference>
<dbReference type="Pfam" id="PF00857">
    <property type="entry name" value="Isochorismatase"/>
    <property type="match status" value="1"/>
</dbReference>
<evidence type="ECO:0000313" key="3">
    <source>
        <dbReference type="EMBL" id="MDA7020962.1"/>
    </source>
</evidence>
<dbReference type="AlphaFoldDB" id="A0A266NGM7"/>